<accession>A0A964FIR7</accession>
<proteinExistence type="predicted"/>
<keyword evidence="1" id="KW-0732">Signal</keyword>
<gene>
    <name evidence="2" type="ORF">I4641_16965</name>
</gene>
<evidence type="ECO:0000313" key="3">
    <source>
        <dbReference type="Proteomes" id="UP000729733"/>
    </source>
</evidence>
<comment type="caution">
    <text evidence="2">The sequence shown here is derived from an EMBL/GenBank/DDBJ whole genome shotgun (WGS) entry which is preliminary data.</text>
</comment>
<dbReference type="Proteomes" id="UP000729733">
    <property type="component" value="Unassembled WGS sequence"/>
</dbReference>
<feature type="chain" id="PRO_5037109128" evidence="1">
    <location>
        <begin position="26"/>
        <end position="270"/>
    </location>
</feature>
<name>A0A964FIR7_9CYAN</name>
<protein>
    <submittedName>
        <fullName evidence="2">Spherulation-specific family 4 protein</fullName>
    </submittedName>
</protein>
<keyword evidence="3" id="KW-1185">Reference proteome</keyword>
<dbReference type="AlphaFoldDB" id="A0A964FIR7"/>
<dbReference type="RefSeq" id="WP_229641767.1">
    <property type="nucleotide sequence ID" value="NZ_JADWDC010000050.1"/>
</dbReference>
<dbReference type="EMBL" id="JADWDC010000050">
    <property type="protein sequence ID" value="MCC0178664.1"/>
    <property type="molecule type" value="Genomic_DNA"/>
</dbReference>
<dbReference type="Pfam" id="PF12138">
    <property type="entry name" value="Spherulin4"/>
    <property type="match status" value="1"/>
</dbReference>
<evidence type="ECO:0000313" key="2">
    <source>
        <dbReference type="EMBL" id="MCC0178664.1"/>
    </source>
</evidence>
<dbReference type="PANTHER" id="PTHR35040:SF9">
    <property type="entry name" value="4-LIKE CELL SURFACE PROTEIN, PUTATIVE (AFU_ORTHOLOGUE AFUA_4G14080)-RELATED"/>
    <property type="match status" value="1"/>
</dbReference>
<dbReference type="PROSITE" id="PS51257">
    <property type="entry name" value="PROKAR_LIPOPROTEIN"/>
    <property type="match status" value="1"/>
</dbReference>
<dbReference type="InterPro" id="IPR021986">
    <property type="entry name" value="Spherulin4"/>
</dbReference>
<evidence type="ECO:0000256" key="1">
    <source>
        <dbReference type="SAM" id="SignalP"/>
    </source>
</evidence>
<dbReference type="PANTHER" id="PTHR35040">
    <property type="match status" value="1"/>
</dbReference>
<organism evidence="2 3">
    <name type="scientific">Waterburya agarophytonicola KI4</name>
    <dbReference type="NCBI Taxonomy" id="2874699"/>
    <lineage>
        <taxon>Bacteria</taxon>
        <taxon>Bacillati</taxon>
        <taxon>Cyanobacteriota</taxon>
        <taxon>Cyanophyceae</taxon>
        <taxon>Pleurocapsales</taxon>
        <taxon>Hyellaceae</taxon>
        <taxon>Waterburya</taxon>
        <taxon>Waterburya agarophytonicola</taxon>
    </lineage>
</organism>
<feature type="signal peptide" evidence="1">
    <location>
        <begin position="1"/>
        <end position="25"/>
    </location>
</feature>
<reference evidence="2" key="1">
    <citation type="journal article" date="2021" name="Antonie Van Leeuwenhoek">
        <title>Draft genome and description of Waterburya agarophytonicola gen. nov. sp. nov. (Pleurocapsales, Cyanobacteria): a seaweed symbiont.</title>
        <authorList>
            <person name="Bonthond G."/>
            <person name="Shalygin S."/>
            <person name="Bayer T."/>
            <person name="Weinberger F."/>
        </authorList>
    </citation>
    <scope>NUCLEOTIDE SEQUENCE</scope>
    <source>
        <strain evidence="2">KI4</strain>
    </source>
</reference>
<sequence length="270" mass="30826">MFISLGKLFISAIVVSIISACQSPATTRNPPKILLPLYIYPNWYEPENYSWSKVISAANQVPIIAIINPNNGPDGGSPNDDYQKGLEDLKQADIPILGYVYTKYGDRPIIEVKQDIDLYATYYDLDGIFLDESASSAKQVDYYRDIYQYIKQKAGLDRVVINPGTHTDEQYSIAPATDTAVIFENYPQPWLEYRPQDYTTKYDRDRFASLIHSVADVATMKKYIDLAMERNIGYIYITDDSPNNSDGDPWNSLPSYWQEEVDYLQSLSEK</sequence>